<organism evidence="4">
    <name type="scientific">Harpegnathos saltator</name>
    <name type="common">Jerdon's jumping ant</name>
    <dbReference type="NCBI Taxonomy" id="610380"/>
    <lineage>
        <taxon>Eukaryota</taxon>
        <taxon>Metazoa</taxon>
        <taxon>Ecdysozoa</taxon>
        <taxon>Arthropoda</taxon>
        <taxon>Hexapoda</taxon>
        <taxon>Insecta</taxon>
        <taxon>Pterygota</taxon>
        <taxon>Neoptera</taxon>
        <taxon>Endopterygota</taxon>
        <taxon>Hymenoptera</taxon>
        <taxon>Apocrita</taxon>
        <taxon>Aculeata</taxon>
        <taxon>Formicoidea</taxon>
        <taxon>Formicidae</taxon>
        <taxon>Ponerinae</taxon>
        <taxon>Ponerini</taxon>
        <taxon>Harpegnathos</taxon>
    </lineage>
</organism>
<dbReference type="InterPro" id="IPR017243">
    <property type="entry name" value="Bloc1s5"/>
</dbReference>
<dbReference type="EMBL" id="GL446273">
    <property type="protein sequence ID" value="EFN88156.1"/>
    <property type="molecule type" value="Genomic_DNA"/>
</dbReference>
<comment type="similarity">
    <text evidence="1">Belongs to the BLOC1S5 family.</text>
</comment>
<dbReference type="GO" id="GO:0030133">
    <property type="term" value="C:transport vesicle"/>
    <property type="evidence" value="ECO:0007669"/>
    <property type="project" value="InterPro"/>
</dbReference>
<sequence length="180" mass="21450">MIINKAYVCPVDGRIYRIISITAIHCIIRHHVSADTGEIWSRLFDHRPFVQGEITFFLREFQEKRADREVERLFKILEYATELKESQLDRTEQLGDCHLPSLKANVDVALSMCNRVLQREENFDSDSILNENRLIRRKEWEKFVNDMSDKCQKVDQTFQEKENEIQEFYVDLEKKLHITA</sequence>
<dbReference type="OMA" id="MHGNLNE"/>
<name>E2B814_HARSA</name>
<protein>
    <recommendedName>
        <fullName evidence="2">Biogenesis of lysosome-related organelles complex 1 subunit 5</fullName>
    </recommendedName>
</protein>
<gene>
    <name evidence="3" type="ORF">EAI_15692</name>
</gene>
<proteinExistence type="inferred from homology"/>
<evidence type="ECO:0000313" key="3">
    <source>
        <dbReference type="EMBL" id="EFN88156.1"/>
    </source>
</evidence>
<dbReference type="GO" id="GO:0031083">
    <property type="term" value="C:BLOC-1 complex"/>
    <property type="evidence" value="ECO:0007669"/>
    <property type="project" value="InterPro"/>
</dbReference>
<dbReference type="Pfam" id="PF14942">
    <property type="entry name" value="Muted"/>
    <property type="match status" value="1"/>
</dbReference>
<dbReference type="OrthoDB" id="18964at2759"/>
<keyword evidence="4" id="KW-1185">Reference proteome</keyword>
<dbReference type="PANTHER" id="PTHR31784">
    <property type="entry name" value="BIOGENESIS OF LYSOSOME-RELATED ORGANELLES COMPLEX 1 SUBUNIT 5"/>
    <property type="match status" value="1"/>
</dbReference>
<dbReference type="FunCoup" id="E2B814">
    <property type="interactions" value="12"/>
</dbReference>
<dbReference type="InParanoid" id="E2B814"/>
<dbReference type="STRING" id="610380.E2B814"/>
<dbReference type="AlphaFoldDB" id="E2B814"/>
<evidence type="ECO:0000313" key="4">
    <source>
        <dbReference type="Proteomes" id="UP000008237"/>
    </source>
</evidence>
<evidence type="ECO:0000256" key="2">
    <source>
        <dbReference type="ARBA" id="ARBA00019580"/>
    </source>
</evidence>
<evidence type="ECO:0000256" key="1">
    <source>
        <dbReference type="ARBA" id="ARBA00010754"/>
    </source>
</evidence>
<reference evidence="3 4" key="1">
    <citation type="journal article" date="2010" name="Science">
        <title>Genomic comparison of the ants Camponotus floridanus and Harpegnathos saltator.</title>
        <authorList>
            <person name="Bonasio R."/>
            <person name="Zhang G."/>
            <person name="Ye C."/>
            <person name="Mutti N.S."/>
            <person name="Fang X."/>
            <person name="Qin N."/>
            <person name="Donahue G."/>
            <person name="Yang P."/>
            <person name="Li Q."/>
            <person name="Li C."/>
            <person name="Zhang P."/>
            <person name="Huang Z."/>
            <person name="Berger S.L."/>
            <person name="Reinberg D."/>
            <person name="Wang J."/>
            <person name="Liebig J."/>
        </authorList>
    </citation>
    <scope>NUCLEOTIDE SEQUENCE [LARGE SCALE GENOMIC DNA]</scope>
    <source>
        <strain evidence="3 4">R22 G/1</strain>
    </source>
</reference>
<dbReference type="PANTHER" id="PTHR31784:SF2">
    <property type="entry name" value="BIOGENESIS OF LYSOSOME-RELATED ORGANELLES COMPLEX 1 SUBUNIT 5"/>
    <property type="match status" value="1"/>
</dbReference>
<dbReference type="Proteomes" id="UP000008237">
    <property type="component" value="Unassembled WGS sequence"/>
</dbReference>
<accession>E2B814</accession>